<name>A0A1T2X1N5_9BACL</name>
<dbReference type="InterPro" id="IPR000415">
    <property type="entry name" value="Nitroreductase-like"/>
</dbReference>
<dbReference type="CDD" id="cd02142">
    <property type="entry name" value="McbC_SagB-like_oxidoreductase"/>
    <property type="match status" value="1"/>
</dbReference>
<comment type="caution">
    <text evidence="2">The sequence shown here is derived from an EMBL/GenBank/DDBJ whole genome shotgun (WGS) entry which is preliminary data.</text>
</comment>
<dbReference type="InterPro" id="IPR029479">
    <property type="entry name" value="Nitroreductase"/>
</dbReference>
<evidence type="ECO:0000259" key="1">
    <source>
        <dbReference type="Pfam" id="PF00881"/>
    </source>
</evidence>
<reference evidence="2 3" key="1">
    <citation type="submission" date="2017-01" db="EMBL/GenBank/DDBJ databases">
        <title>Genome analysis of Paenibacillus selenitrireducens ES3-24.</title>
        <authorList>
            <person name="Xu D."/>
            <person name="Yao R."/>
            <person name="Zheng S."/>
        </authorList>
    </citation>
    <scope>NUCLEOTIDE SEQUENCE [LARGE SCALE GENOMIC DNA]</scope>
    <source>
        <strain evidence="2 3">ES3-24</strain>
    </source>
</reference>
<evidence type="ECO:0000313" key="3">
    <source>
        <dbReference type="Proteomes" id="UP000190188"/>
    </source>
</evidence>
<protein>
    <submittedName>
        <fullName evidence="2">NADH oxidase</fullName>
    </submittedName>
</protein>
<dbReference type="PANTHER" id="PTHR43745">
    <property type="entry name" value="NITROREDUCTASE MJ1384-RELATED"/>
    <property type="match status" value="1"/>
</dbReference>
<dbReference type="NCBIfam" id="TIGR03605">
    <property type="entry name" value="antibiot_sagB"/>
    <property type="match status" value="1"/>
</dbReference>
<dbReference type="STRING" id="1324314.BVG16_27930"/>
<dbReference type="AlphaFoldDB" id="A0A1T2X1N5"/>
<keyword evidence="3" id="KW-1185">Reference proteome</keyword>
<dbReference type="RefSeq" id="WP_078502483.1">
    <property type="nucleotide sequence ID" value="NZ_MSZX01000015.1"/>
</dbReference>
<evidence type="ECO:0000313" key="2">
    <source>
        <dbReference type="EMBL" id="OPA73636.1"/>
    </source>
</evidence>
<sequence>MSLMNLDVFLHRLQYDPDKVKPLDWETDWDDAPLPYKLYRGLPMFPLSREVPATLEGRDTTGIPSLRDIGHFLYYVFGLAQLTQSVMERDTSEESGGVLQMCRRFVPSGGGLYPSELYVYLKLGEMPAGVYHYDAAHHRLVLLREGNYDEYLARSLGNRCDANSCFGAAFVSTVYWKNFYKYNNFAYRLQGLDAGVLIGQLLEVAKRFGFSSGVHFQFLDQAVNHLLGLSEQEESVYAVIPLSTEPAFGWMASGNEDEETVSASELCRELSPVRHDHYVRSRRIVDYPMLLQMSDASRLDSTRLFRQFRKDEQAISDQALALPLPPVDRLSYDLATVCRNRFSPETEFVLKPIGLSQLAALLREATASFSYRNDLDGTQERPEPRVYIYGCFYGVEDVPDGAYRYDVAAHALQSVCLGDHRQRMQEGMSLPNINLFQVPLGFHVAGKRSFFQSQLGKRGYRIQQMEAGMLVHRLLLAASALGMGGRPLLGFDANASDALYQTASRDETGLIFIPVGPYRQRLRLAGSLSR</sequence>
<accession>A0A1T2X1N5</accession>
<dbReference type="EMBL" id="MSZX01000015">
    <property type="protein sequence ID" value="OPA73636.1"/>
    <property type="molecule type" value="Genomic_DNA"/>
</dbReference>
<gene>
    <name evidence="2" type="ORF">BVG16_27930</name>
</gene>
<dbReference type="InterPro" id="IPR020051">
    <property type="entry name" value="SagB-type_dehydrogenase"/>
</dbReference>
<dbReference type="PANTHER" id="PTHR43745:SF2">
    <property type="entry name" value="NITROREDUCTASE MJ1384-RELATED"/>
    <property type="match status" value="1"/>
</dbReference>
<dbReference type="InterPro" id="IPR052544">
    <property type="entry name" value="Bacteriocin_Proc_Enz"/>
</dbReference>
<proteinExistence type="predicted"/>
<feature type="domain" description="Nitroreductase" evidence="1">
    <location>
        <begin position="104"/>
        <end position="239"/>
    </location>
</feature>
<dbReference type="OrthoDB" id="9801593at2"/>
<organism evidence="2 3">
    <name type="scientific">Paenibacillus selenitireducens</name>
    <dbReference type="NCBI Taxonomy" id="1324314"/>
    <lineage>
        <taxon>Bacteria</taxon>
        <taxon>Bacillati</taxon>
        <taxon>Bacillota</taxon>
        <taxon>Bacilli</taxon>
        <taxon>Bacillales</taxon>
        <taxon>Paenibacillaceae</taxon>
        <taxon>Paenibacillus</taxon>
    </lineage>
</organism>
<dbReference type="GO" id="GO:0016491">
    <property type="term" value="F:oxidoreductase activity"/>
    <property type="evidence" value="ECO:0007669"/>
    <property type="project" value="InterPro"/>
</dbReference>
<dbReference type="Pfam" id="PF00881">
    <property type="entry name" value="Nitroreductase"/>
    <property type="match status" value="1"/>
</dbReference>
<dbReference type="Proteomes" id="UP000190188">
    <property type="component" value="Unassembled WGS sequence"/>
</dbReference>
<dbReference type="SUPFAM" id="SSF55469">
    <property type="entry name" value="FMN-dependent nitroreductase-like"/>
    <property type="match status" value="2"/>
</dbReference>
<dbReference type="Gene3D" id="3.40.109.10">
    <property type="entry name" value="NADH Oxidase"/>
    <property type="match status" value="2"/>
</dbReference>